<dbReference type="AlphaFoldDB" id="A0A4E0RP50"/>
<feature type="chain" id="PRO_5020026721" evidence="1">
    <location>
        <begin position="17"/>
        <end position="120"/>
    </location>
</feature>
<dbReference type="CTD" id="115877657"/>
<dbReference type="Gene3D" id="1.10.2080.10">
    <property type="entry name" value="Insect odorant-binding protein A10/Ejaculatory bulb-specific protein 3"/>
    <property type="match status" value="1"/>
</dbReference>
<keyword evidence="3" id="KW-1185">Reference proteome</keyword>
<dbReference type="Proteomes" id="UP000297026">
    <property type="component" value="Unassembled WGS sequence"/>
</dbReference>
<dbReference type="Pfam" id="PF03392">
    <property type="entry name" value="OS-D"/>
    <property type="match status" value="1"/>
</dbReference>
<protein>
    <submittedName>
        <fullName evidence="2">Chemosensory protein 6</fullName>
    </submittedName>
</protein>
<organism evidence="2 3">
    <name type="scientific">Diachasma alloeum</name>
    <dbReference type="NCBI Taxonomy" id="454923"/>
    <lineage>
        <taxon>Eukaryota</taxon>
        <taxon>Metazoa</taxon>
        <taxon>Ecdysozoa</taxon>
        <taxon>Arthropoda</taxon>
        <taxon>Hexapoda</taxon>
        <taxon>Insecta</taxon>
        <taxon>Pterygota</taxon>
        <taxon>Neoptera</taxon>
        <taxon>Endopterygota</taxon>
        <taxon>Hymenoptera</taxon>
        <taxon>Apocrita</taxon>
        <taxon>Ichneumonoidea</taxon>
        <taxon>Braconidae</taxon>
        <taxon>Opiinae</taxon>
        <taxon>Diachasma</taxon>
    </lineage>
</organism>
<name>A0A4E0RP50_9HYME</name>
<dbReference type="KEGG" id="dam:107043639"/>
<keyword evidence="1" id="KW-0732">Signal</keyword>
<evidence type="ECO:0000256" key="1">
    <source>
        <dbReference type="SAM" id="SignalP"/>
    </source>
</evidence>
<dbReference type="InterPro" id="IPR005055">
    <property type="entry name" value="A10/PebIII"/>
</dbReference>
<sequence length="120" mass="13413">MRAVVILCLLIGSVIAQKAGKYDNVDVDAILKNNRVLTQYIKCMLGEGSCTAEGRELKKVLPDALKTNCAKCDEKQKSTAEKVINHLRSNRPNEWNRLVAKYDPQGEYEKRFEAAASAKN</sequence>
<dbReference type="EMBL" id="ML158941">
    <property type="protein sequence ID" value="THK33176.1"/>
    <property type="molecule type" value="Genomic_DNA"/>
</dbReference>
<dbReference type="GeneID" id="107043639"/>
<dbReference type="InterPro" id="IPR036682">
    <property type="entry name" value="OS_D_A10/PebIII_sf"/>
</dbReference>
<feature type="signal peptide" evidence="1">
    <location>
        <begin position="1"/>
        <end position="16"/>
    </location>
</feature>
<gene>
    <name evidence="2" type="primary">Csp6</name>
    <name evidence="2" type="ORF">DALL_DALL000379</name>
</gene>
<dbReference type="OrthoDB" id="6344725at2759"/>
<evidence type="ECO:0000313" key="2">
    <source>
        <dbReference type="EMBL" id="THK33176.1"/>
    </source>
</evidence>
<evidence type="ECO:0000313" key="3">
    <source>
        <dbReference type="Proteomes" id="UP000297026"/>
    </source>
</evidence>
<dbReference type="PANTHER" id="PTHR11257">
    <property type="entry name" value="CHEMOSENSORY PROTEIN-RELATED"/>
    <property type="match status" value="1"/>
</dbReference>
<dbReference type="SUPFAM" id="SSF100910">
    <property type="entry name" value="Chemosensory protein Csp2"/>
    <property type="match status" value="1"/>
</dbReference>
<accession>A0A4E0RP50</accession>
<dbReference type="PANTHER" id="PTHR11257:SF13">
    <property type="entry name" value="GEO07322P1"/>
    <property type="match status" value="1"/>
</dbReference>
<reference evidence="2" key="1">
    <citation type="submission" date="2019-02" db="EMBL/GenBank/DDBJ databases">
        <title>Genome of the parasitoid wasp Diachasma alloeum, an emerging model for ecological speciation and transitions to asexual reproduction.</title>
        <authorList>
            <person name="Robertson H.M."/>
            <person name="Walden K.K."/>
            <person name="Tvedte E.S."/>
            <person name="Hood G.R."/>
            <person name="Feder J.L."/>
            <person name="Forbes A.A."/>
            <person name="Logsdon J.M."/>
            <person name="Mcelroy K.E."/>
        </authorList>
    </citation>
    <scope>NUCLEOTIDE SEQUENCE [LARGE SCALE GENOMIC DNA]</scope>
    <source>
        <strain evidence="2">Michigan</strain>
    </source>
</reference>
<proteinExistence type="predicted"/>